<dbReference type="EMBL" id="JACXRZ010000021">
    <property type="protein sequence ID" value="MBD3146512.1"/>
    <property type="molecule type" value="Genomic_DNA"/>
</dbReference>
<sequence length="189" mass="19084">MRYLSIATAAAVLAVTVTGCGGGDDTAATTTTTTTTQAAAGGGSSAGSQAAFTECLRKNGVTLPSGQPWGRPGGRPSGRPTDRPTARPTARPSGGFGGFRSMDPAMSKAFEACRSLMPQGGRGGFGGRRGADPQAMQAFRTCMKDNGAELPADGRVRRDPATADPKAAKAYDKCKVLLPAPNPAPTPAA</sequence>
<feature type="signal peptide" evidence="2">
    <location>
        <begin position="1"/>
        <end position="19"/>
    </location>
</feature>
<keyword evidence="2" id="KW-0732">Signal</keyword>
<evidence type="ECO:0000313" key="4">
    <source>
        <dbReference type="Proteomes" id="UP000653231"/>
    </source>
</evidence>
<evidence type="ECO:0000256" key="1">
    <source>
        <dbReference type="SAM" id="MobiDB-lite"/>
    </source>
</evidence>
<proteinExistence type="predicted"/>
<comment type="caution">
    <text evidence="3">The sequence shown here is derived from an EMBL/GenBank/DDBJ whole genome shotgun (WGS) entry which is preliminary data.</text>
</comment>
<evidence type="ECO:0000256" key="2">
    <source>
        <dbReference type="SAM" id="SignalP"/>
    </source>
</evidence>
<accession>A0ABR8L6G7</accession>
<organism evidence="3 4">
    <name type="scientific">Microbispora bryophytorum subsp. camponoti</name>
    <dbReference type="NCBI Taxonomy" id="1677852"/>
    <lineage>
        <taxon>Bacteria</taxon>
        <taxon>Bacillati</taxon>
        <taxon>Actinomycetota</taxon>
        <taxon>Actinomycetes</taxon>
        <taxon>Streptosporangiales</taxon>
        <taxon>Streptosporangiaceae</taxon>
        <taxon>Microbispora</taxon>
    </lineage>
</organism>
<feature type="chain" id="PRO_5046664986" evidence="2">
    <location>
        <begin position="20"/>
        <end position="189"/>
    </location>
</feature>
<feature type="region of interest" description="Disordered" evidence="1">
    <location>
        <begin position="147"/>
        <end position="167"/>
    </location>
</feature>
<evidence type="ECO:0000313" key="3">
    <source>
        <dbReference type="EMBL" id="MBD3146512.1"/>
    </source>
</evidence>
<feature type="region of interest" description="Disordered" evidence="1">
    <location>
        <begin position="60"/>
        <end position="101"/>
    </location>
</feature>
<gene>
    <name evidence="3" type="ORF">IEQ31_25455</name>
</gene>
<dbReference type="PROSITE" id="PS51257">
    <property type="entry name" value="PROKAR_LIPOPROTEIN"/>
    <property type="match status" value="1"/>
</dbReference>
<dbReference type="Proteomes" id="UP000653231">
    <property type="component" value="Unassembled WGS sequence"/>
</dbReference>
<name>A0ABR8L6G7_9ACTN</name>
<protein>
    <submittedName>
        <fullName evidence="3">PT domain-containing protein</fullName>
    </submittedName>
</protein>
<keyword evidence="4" id="KW-1185">Reference proteome</keyword>
<dbReference type="RefSeq" id="WP_191053823.1">
    <property type="nucleotide sequence ID" value="NZ_JACXRZ010000021.1"/>
</dbReference>
<reference evidence="3 4" key="1">
    <citation type="submission" date="2020-09" db="EMBL/GenBank/DDBJ databases">
        <title>Actinomycete isolated from the Camponotus japonicus Mayr.</title>
        <authorList>
            <person name="Gong X."/>
        </authorList>
    </citation>
    <scope>NUCLEOTIDE SEQUENCE [LARGE SCALE GENOMIC DNA]</scope>
    <source>
        <strain evidence="3 4">2C-HV3</strain>
    </source>
</reference>